<dbReference type="Proteomes" id="UP000652761">
    <property type="component" value="Unassembled WGS sequence"/>
</dbReference>
<name>A0A843TIR3_COLES</name>
<accession>A0A843TIR3</accession>
<comment type="caution">
    <text evidence="1">The sequence shown here is derived from an EMBL/GenBank/DDBJ whole genome shotgun (WGS) entry which is preliminary data.</text>
</comment>
<protein>
    <submittedName>
        <fullName evidence="1">Uncharacterized protein</fullName>
    </submittedName>
</protein>
<evidence type="ECO:0000313" key="1">
    <source>
        <dbReference type="EMBL" id="MQL69424.1"/>
    </source>
</evidence>
<evidence type="ECO:0000313" key="2">
    <source>
        <dbReference type="Proteomes" id="UP000652761"/>
    </source>
</evidence>
<sequence>MAMTPKTTSVLVVLTPIEKEVVSEDEGIGDDGRAPAPVHTFMPTGVCPQTCTYARAGTDAYDHAERTYTLVPVNPPTRADLLTPALADLATGPGLATAGEDSPPRRSLLLAPPALRVAIFMVGNRGNGWIEVRRHSRWVERRPDEYFRKVMPGARGVGHRSLACRSEALQCLEACLPDQGIAPPEPVGVGEKGLQRVVDVPWSPFVKKDWARLGACGVAEVRGAGPDKYSEGWPVKFWWIRQLHDGSFLVEFPHKAWKDYCVSIGTFRRKSLTIIWRQWSV</sequence>
<dbReference type="AlphaFoldDB" id="A0A843TIR3"/>
<proteinExistence type="predicted"/>
<dbReference type="EMBL" id="NMUH01000036">
    <property type="protein sequence ID" value="MQL69424.1"/>
    <property type="molecule type" value="Genomic_DNA"/>
</dbReference>
<dbReference type="OrthoDB" id="1413014at2759"/>
<gene>
    <name evidence="1" type="ORF">Taro_001668</name>
</gene>
<keyword evidence="2" id="KW-1185">Reference proteome</keyword>
<reference evidence="1" key="1">
    <citation type="submission" date="2017-07" db="EMBL/GenBank/DDBJ databases">
        <title>Taro Niue Genome Assembly and Annotation.</title>
        <authorList>
            <person name="Atibalentja N."/>
            <person name="Keating K."/>
            <person name="Fields C.J."/>
        </authorList>
    </citation>
    <scope>NUCLEOTIDE SEQUENCE</scope>
    <source>
        <strain evidence="1">Niue_2</strain>
        <tissue evidence="1">Leaf</tissue>
    </source>
</reference>
<organism evidence="1 2">
    <name type="scientific">Colocasia esculenta</name>
    <name type="common">Wild taro</name>
    <name type="synonym">Arum esculentum</name>
    <dbReference type="NCBI Taxonomy" id="4460"/>
    <lineage>
        <taxon>Eukaryota</taxon>
        <taxon>Viridiplantae</taxon>
        <taxon>Streptophyta</taxon>
        <taxon>Embryophyta</taxon>
        <taxon>Tracheophyta</taxon>
        <taxon>Spermatophyta</taxon>
        <taxon>Magnoliopsida</taxon>
        <taxon>Liliopsida</taxon>
        <taxon>Araceae</taxon>
        <taxon>Aroideae</taxon>
        <taxon>Colocasieae</taxon>
        <taxon>Colocasia</taxon>
    </lineage>
</organism>